<reference evidence="2 3" key="1">
    <citation type="submission" date="2016-02" db="EMBL/GenBank/DDBJ databases">
        <title>Genome analysis of coral dinoflagellate symbionts highlights evolutionary adaptations to a symbiotic lifestyle.</title>
        <authorList>
            <person name="Aranda M."/>
            <person name="Li Y."/>
            <person name="Liew Y.J."/>
            <person name="Baumgarten S."/>
            <person name="Simakov O."/>
            <person name="Wilson M."/>
            <person name="Piel J."/>
            <person name="Ashoor H."/>
            <person name="Bougouffa S."/>
            <person name="Bajic V.B."/>
            <person name="Ryu T."/>
            <person name="Ravasi T."/>
            <person name="Bayer T."/>
            <person name="Micklem G."/>
            <person name="Kim H."/>
            <person name="Bhak J."/>
            <person name="Lajeunesse T.C."/>
            <person name="Voolstra C.R."/>
        </authorList>
    </citation>
    <scope>NUCLEOTIDE SEQUENCE [LARGE SCALE GENOMIC DNA]</scope>
    <source>
        <strain evidence="2 3">CCMP2467</strain>
    </source>
</reference>
<evidence type="ECO:0000313" key="3">
    <source>
        <dbReference type="Proteomes" id="UP000186817"/>
    </source>
</evidence>
<dbReference type="OrthoDB" id="428717at2759"/>
<dbReference type="Proteomes" id="UP000186817">
    <property type="component" value="Unassembled WGS sequence"/>
</dbReference>
<dbReference type="EMBL" id="LSRX01000210">
    <property type="protein sequence ID" value="OLQ04456.1"/>
    <property type="molecule type" value="Genomic_DNA"/>
</dbReference>
<keyword evidence="3" id="KW-1185">Reference proteome</keyword>
<sequence length="307" mass="33394">MASAQLPQQRHVGLLLLALALANGDGPPVTTTTTTTKDPYIGGCNPFNASYNLFTITLARPIQASCFWAWRLHEVELFSPTDYELRPVIYPIPSKAFAGGYSTAVGDGDLNTFVNLGSDVGVGCTCWNSDKIGSTGLMVIKNREPVGRIKLTQGGDGIFSVSRMKIQCGNRYAHPSYFEHVYDDSPMFVDTSSTSTTITCNASGCLLSHETPVNETEYCLGAASAGVSHAGLSHDVSVLLLTCQLVQWLLLWDQWGPETARAPALEKPRGDDNLTLSASQERTYADQWPLTSEWPRTLEAKSYSTPF</sequence>
<dbReference type="AlphaFoldDB" id="A0A1Q9EAK5"/>
<organism evidence="2 3">
    <name type="scientific">Symbiodinium microadriaticum</name>
    <name type="common">Dinoflagellate</name>
    <name type="synonym">Zooxanthella microadriatica</name>
    <dbReference type="NCBI Taxonomy" id="2951"/>
    <lineage>
        <taxon>Eukaryota</taxon>
        <taxon>Sar</taxon>
        <taxon>Alveolata</taxon>
        <taxon>Dinophyceae</taxon>
        <taxon>Suessiales</taxon>
        <taxon>Symbiodiniaceae</taxon>
        <taxon>Symbiodinium</taxon>
    </lineage>
</organism>
<comment type="caution">
    <text evidence="2">The sequence shown here is derived from an EMBL/GenBank/DDBJ whole genome shotgun (WGS) entry which is preliminary data.</text>
</comment>
<evidence type="ECO:0000313" key="2">
    <source>
        <dbReference type="EMBL" id="OLQ04456.1"/>
    </source>
</evidence>
<keyword evidence="1" id="KW-0732">Signal</keyword>
<name>A0A1Q9EAK5_SYMMI</name>
<protein>
    <submittedName>
        <fullName evidence="2">Uncharacterized protein</fullName>
    </submittedName>
</protein>
<evidence type="ECO:0000256" key="1">
    <source>
        <dbReference type="SAM" id="SignalP"/>
    </source>
</evidence>
<accession>A0A1Q9EAK5</accession>
<feature type="chain" id="PRO_5012773808" evidence="1">
    <location>
        <begin position="25"/>
        <end position="307"/>
    </location>
</feature>
<feature type="signal peptide" evidence="1">
    <location>
        <begin position="1"/>
        <end position="24"/>
    </location>
</feature>
<proteinExistence type="predicted"/>
<gene>
    <name evidence="2" type="ORF">AK812_SmicGene12465</name>
</gene>